<sequence length="352" mass="38974">MADHIVDIEIEDEDIDLSIRRRTVKVSVEKKDYVYRSDILDLFISVFGNAQVVEGIAKRDKSEEWFVTVKSDTAYELCVKKEVRIFKGRKFYFSDASKCVLNLRVHWVPRDFKNSYVAKVFSRWGDVKSVQEETSNVNGCFVMNGLRQVTICCNEAQTGNIPHMIRASKGRVRMLVTAPGRLPLCLRCNCIGHVSASCGQGRQDFTSKPLFTEIVGGRRSPSQAVDCNVIEEEKNEEGNNSDDSSDDDTDSEKGALVIDEDGMDERSDIEEKMESVVGETGSGESSSGMGKTGGNVRETGSDDMDETDCGSREVIETDATVRNKRRNESDVGQDKKKTKSGGKGGKAGGKKK</sequence>
<keyword evidence="5" id="KW-1185">Reference proteome</keyword>
<dbReference type="EMBL" id="JAZGQO010000002">
    <property type="protein sequence ID" value="KAK6191812.1"/>
    <property type="molecule type" value="Genomic_DNA"/>
</dbReference>
<feature type="region of interest" description="Disordered" evidence="1">
    <location>
        <begin position="232"/>
        <end position="352"/>
    </location>
</feature>
<feature type="compositionally biased region" description="Basic and acidic residues" evidence="1">
    <location>
        <begin position="264"/>
        <end position="274"/>
    </location>
</feature>
<dbReference type="Proteomes" id="UP001347796">
    <property type="component" value="Unassembled WGS sequence"/>
</dbReference>
<name>A0AAN8K7W3_PATCE</name>
<feature type="compositionally biased region" description="Gly residues" evidence="1">
    <location>
        <begin position="341"/>
        <end position="352"/>
    </location>
</feature>
<proteinExistence type="predicted"/>
<evidence type="ECO:0000313" key="4">
    <source>
        <dbReference type="EMBL" id="KAK6191816.1"/>
    </source>
</evidence>
<protein>
    <recommendedName>
        <fullName evidence="6">CCHC-type domain-containing protein</fullName>
    </recommendedName>
</protein>
<evidence type="ECO:0000313" key="3">
    <source>
        <dbReference type="EMBL" id="KAK6191814.1"/>
    </source>
</evidence>
<evidence type="ECO:0000256" key="1">
    <source>
        <dbReference type="SAM" id="MobiDB-lite"/>
    </source>
</evidence>
<dbReference type="EMBL" id="JAZGQO010000002">
    <property type="protein sequence ID" value="KAK6191816.1"/>
    <property type="molecule type" value="Genomic_DNA"/>
</dbReference>
<comment type="caution">
    <text evidence="2">The sequence shown here is derived from an EMBL/GenBank/DDBJ whole genome shotgun (WGS) entry which is preliminary data.</text>
</comment>
<organism evidence="2 5">
    <name type="scientific">Patella caerulea</name>
    <name type="common">Rayed Mediterranean limpet</name>
    <dbReference type="NCBI Taxonomy" id="87958"/>
    <lineage>
        <taxon>Eukaryota</taxon>
        <taxon>Metazoa</taxon>
        <taxon>Spiralia</taxon>
        <taxon>Lophotrochozoa</taxon>
        <taxon>Mollusca</taxon>
        <taxon>Gastropoda</taxon>
        <taxon>Patellogastropoda</taxon>
        <taxon>Patelloidea</taxon>
        <taxon>Patellidae</taxon>
        <taxon>Patella</taxon>
    </lineage>
</organism>
<evidence type="ECO:0000313" key="5">
    <source>
        <dbReference type="Proteomes" id="UP001347796"/>
    </source>
</evidence>
<feature type="compositionally biased region" description="Basic and acidic residues" evidence="1">
    <location>
        <begin position="309"/>
        <end position="335"/>
    </location>
</feature>
<feature type="compositionally biased region" description="Low complexity" evidence="1">
    <location>
        <begin position="275"/>
        <end position="289"/>
    </location>
</feature>
<dbReference type="EMBL" id="JAZGQO010000002">
    <property type="protein sequence ID" value="KAK6191814.1"/>
    <property type="molecule type" value="Genomic_DNA"/>
</dbReference>
<feature type="compositionally biased region" description="Acidic residues" evidence="1">
    <location>
        <begin position="232"/>
        <end position="250"/>
    </location>
</feature>
<evidence type="ECO:0000313" key="2">
    <source>
        <dbReference type="EMBL" id="KAK6191812.1"/>
    </source>
</evidence>
<gene>
    <name evidence="2" type="ORF">SNE40_003404</name>
    <name evidence="3" type="ORF">SNE40_003406</name>
    <name evidence="4" type="ORF">SNE40_003408</name>
</gene>
<evidence type="ECO:0008006" key="6">
    <source>
        <dbReference type="Google" id="ProtNLM"/>
    </source>
</evidence>
<accession>A0AAN8K7W3</accession>
<reference evidence="2 5" key="1">
    <citation type="submission" date="2024-01" db="EMBL/GenBank/DDBJ databases">
        <title>The genome of the rayed Mediterranean limpet Patella caerulea (Linnaeus, 1758).</title>
        <authorList>
            <person name="Anh-Thu Weber A."/>
            <person name="Halstead-Nussloch G."/>
        </authorList>
    </citation>
    <scope>NUCLEOTIDE SEQUENCE [LARGE SCALE GENOMIC DNA]</scope>
    <source>
        <strain evidence="2">AATW-2023a</strain>
        <tissue evidence="2">Whole specimen</tissue>
    </source>
</reference>
<dbReference type="AlphaFoldDB" id="A0AAN8K7W3"/>